<evidence type="ECO:0000256" key="1">
    <source>
        <dbReference type="SAM" id="MobiDB-lite"/>
    </source>
</evidence>
<keyword evidence="4" id="KW-1185">Reference proteome</keyword>
<dbReference type="AlphaFoldDB" id="A0AAQ3RFJ1"/>
<feature type="region of interest" description="Disordered" evidence="1">
    <location>
        <begin position="98"/>
        <end position="149"/>
    </location>
</feature>
<evidence type="ECO:0000256" key="2">
    <source>
        <dbReference type="SAM" id="Phobius"/>
    </source>
</evidence>
<organism evidence="3 4">
    <name type="scientific">Vigna mungo</name>
    <name type="common">Black gram</name>
    <name type="synonym">Phaseolus mungo</name>
    <dbReference type="NCBI Taxonomy" id="3915"/>
    <lineage>
        <taxon>Eukaryota</taxon>
        <taxon>Viridiplantae</taxon>
        <taxon>Streptophyta</taxon>
        <taxon>Embryophyta</taxon>
        <taxon>Tracheophyta</taxon>
        <taxon>Spermatophyta</taxon>
        <taxon>Magnoliopsida</taxon>
        <taxon>eudicotyledons</taxon>
        <taxon>Gunneridae</taxon>
        <taxon>Pentapetalae</taxon>
        <taxon>rosids</taxon>
        <taxon>fabids</taxon>
        <taxon>Fabales</taxon>
        <taxon>Fabaceae</taxon>
        <taxon>Papilionoideae</taxon>
        <taxon>50 kb inversion clade</taxon>
        <taxon>NPAAA clade</taxon>
        <taxon>indigoferoid/millettioid clade</taxon>
        <taxon>Phaseoleae</taxon>
        <taxon>Vigna</taxon>
    </lineage>
</organism>
<feature type="transmembrane region" description="Helical" evidence="2">
    <location>
        <begin position="16"/>
        <end position="34"/>
    </location>
</feature>
<keyword evidence="2" id="KW-0812">Transmembrane</keyword>
<dbReference type="Proteomes" id="UP001374535">
    <property type="component" value="Chromosome 10"/>
</dbReference>
<evidence type="ECO:0000313" key="4">
    <source>
        <dbReference type="Proteomes" id="UP001374535"/>
    </source>
</evidence>
<reference evidence="3 4" key="1">
    <citation type="journal article" date="2023" name="Life. Sci Alliance">
        <title>Evolutionary insights into 3D genome organization and epigenetic landscape of Vigna mungo.</title>
        <authorList>
            <person name="Junaid A."/>
            <person name="Singh B."/>
            <person name="Bhatia S."/>
        </authorList>
    </citation>
    <scope>NUCLEOTIDE SEQUENCE [LARGE SCALE GENOMIC DNA]</scope>
    <source>
        <strain evidence="3">Urdbean</strain>
    </source>
</reference>
<gene>
    <name evidence="3" type="ORF">V8G54_032691</name>
</gene>
<evidence type="ECO:0000313" key="3">
    <source>
        <dbReference type="EMBL" id="WVY93603.1"/>
    </source>
</evidence>
<feature type="non-terminal residue" evidence="3">
    <location>
        <position position="1"/>
    </location>
</feature>
<feature type="compositionally biased region" description="Low complexity" evidence="1">
    <location>
        <begin position="98"/>
        <end position="117"/>
    </location>
</feature>
<keyword evidence="2" id="KW-0472">Membrane</keyword>
<keyword evidence="2" id="KW-1133">Transmembrane helix</keyword>
<proteinExistence type="predicted"/>
<dbReference type="EMBL" id="CP144691">
    <property type="protein sequence ID" value="WVY93603.1"/>
    <property type="molecule type" value="Genomic_DNA"/>
</dbReference>
<protein>
    <submittedName>
        <fullName evidence="3">Uncharacterized protein</fullName>
    </submittedName>
</protein>
<name>A0AAQ3RFJ1_VIGMU</name>
<accession>A0AAQ3RFJ1</accession>
<sequence length="149" mass="15862">ISLASICSSRSPSLTYLFNSFIFFFSCTFLSISFSSSSGKCTINSLFSLSSSSSLCLSSSTTSSSSLSISLATADTSATSPLFTPFLASLLTSSKHLHSSAASHRMPSPSAPAAAPAHHPHHHGNRNNLHRLDPRSESPPQPQNQMRHH</sequence>
<feature type="compositionally biased region" description="Basic residues" evidence="1">
    <location>
        <begin position="118"/>
        <end position="129"/>
    </location>
</feature>